<name>A0A1A6HH55_NEOLE</name>
<proteinExistence type="inferred from homology"/>
<evidence type="ECO:0000313" key="10">
    <source>
        <dbReference type="EMBL" id="OBS77893.1"/>
    </source>
</evidence>
<dbReference type="GO" id="GO:0005978">
    <property type="term" value="P:glycogen biosynthetic process"/>
    <property type="evidence" value="ECO:0007669"/>
    <property type="project" value="UniProtKB-UniPathway"/>
</dbReference>
<comment type="similarity">
    <text evidence="2 9">Belongs to the glycosyltransferase 3 family.</text>
</comment>
<evidence type="ECO:0000256" key="8">
    <source>
        <dbReference type="ARBA" id="ARBA00047345"/>
    </source>
</evidence>
<feature type="non-terminal residue" evidence="10">
    <location>
        <position position="32"/>
    </location>
</feature>
<comment type="caution">
    <text evidence="10">The sequence shown here is derived from an EMBL/GenBank/DDBJ whole genome shotgun (WGS) entry which is preliminary data.</text>
</comment>
<keyword evidence="6 9" id="KW-0320">Glycogen biosynthesis</keyword>
<keyword evidence="11" id="KW-1185">Reference proteome</keyword>
<evidence type="ECO:0000256" key="3">
    <source>
        <dbReference type="ARBA" id="ARBA00022533"/>
    </source>
</evidence>
<comment type="catalytic activity">
    <reaction evidence="8">
        <text>[(1-&gt;4)-alpha-D-glucosyl](n) + UDP-alpha-D-glucose = [(1-&gt;4)-alpha-D-glucosyl](n+1) + UDP + H(+)</text>
        <dbReference type="Rhea" id="RHEA:18549"/>
        <dbReference type="Rhea" id="RHEA-COMP:9584"/>
        <dbReference type="Rhea" id="RHEA-COMP:9587"/>
        <dbReference type="ChEBI" id="CHEBI:15378"/>
        <dbReference type="ChEBI" id="CHEBI:15444"/>
        <dbReference type="ChEBI" id="CHEBI:58223"/>
        <dbReference type="ChEBI" id="CHEBI:58885"/>
        <dbReference type="EC" id="2.4.1.11"/>
    </reaction>
    <physiologicalReaction direction="left-to-right" evidence="8">
        <dbReference type="Rhea" id="RHEA:18550"/>
    </physiologicalReaction>
</comment>
<comment type="function">
    <text evidence="7">Glycogen synthase participates in the glycogen biosynthetic process along with glycogenin and glycogen branching enzyme. Extends the primer composed of a few glucose units formed by glycogenin by adding new glucose units to it. In this context, glycogen synthase transfers the glycosyl residue from UDP-Glc to the non-reducing end of alpha-1,4-glucan.</text>
</comment>
<evidence type="ECO:0000256" key="9">
    <source>
        <dbReference type="RuleBase" id="RU363104"/>
    </source>
</evidence>
<accession>A0A1A6HH55</accession>
<evidence type="ECO:0000256" key="1">
    <source>
        <dbReference type="ARBA" id="ARBA00004964"/>
    </source>
</evidence>
<evidence type="ECO:0000256" key="2">
    <source>
        <dbReference type="ARBA" id="ARBA00010686"/>
    </source>
</evidence>
<keyword evidence="4 9" id="KW-0328">Glycosyltransferase</keyword>
<dbReference type="STRING" id="56216.A0A1A6HH55"/>
<evidence type="ECO:0000256" key="6">
    <source>
        <dbReference type="ARBA" id="ARBA00023056"/>
    </source>
</evidence>
<sequence length="32" mass="3594">MERASVHCAHVLPIVSEITAIEAEHLLKRKPD</sequence>
<gene>
    <name evidence="10" type="ORF">A6R68_19718</name>
</gene>
<organism evidence="10 11">
    <name type="scientific">Neotoma lepida</name>
    <name type="common">Desert woodrat</name>
    <dbReference type="NCBI Taxonomy" id="56216"/>
    <lineage>
        <taxon>Eukaryota</taxon>
        <taxon>Metazoa</taxon>
        <taxon>Chordata</taxon>
        <taxon>Craniata</taxon>
        <taxon>Vertebrata</taxon>
        <taxon>Euteleostomi</taxon>
        <taxon>Mammalia</taxon>
        <taxon>Eutheria</taxon>
        <taxon>Euarchontoglires</taxon>
        <taxon>Glires</taxon>
        <taxon>Rodentia</taxon>
        <taxon>Myomorpha</taxon>
        <taxon>Muroidea</taxon>
        <taxon>Cricetidae</taxon>
        <taxon>Neotominae</taxon>
        <taxon>Neotoma</taxon>
    </lineage>
</organism>
<evidence type="ECO:0000256" key="5">
    <source>
        <dbReference type="ARBA" id="ARBA00022679"/>
    </source>
</evidence>
<evidence type="ECO:0000313" key="11">
    <source>
        <dbReference type="Proteomes" id="UP000092124"/>
    </source>
</evidence>
<dbReference type="OrthoDB" id="6335297at2759"/>
<reference evidence="10 11" key="1">
    <citation type="submission" date="2016-06" db="EMBL/GenBank/DDBJ databases">
        <title>The Draft Genome Sequence and Annotation of the Desert Woodrat Neotoma lepida.</title>
        <authorList>
            <person name="Campbell M."/>
            <person name="Oakeson K.F."/>
            <person name="Yandell M."/>
            <person name="Halpert J.R."/>
            <person name="Dearing D."/>
        </authorList>
    </citation>
    <scope>NUCLEOTIDE SEQUENCE [LARGE SCALE GENOMIC DNA]</scope>
    <source>
        <strain evidence="10">417</strain>
        <tissue evidence="10">Liver</tissue>
    </source>
</reference>
<dbReference type="EC" id="2.4.1.11" evidence="9"/>
<dbReference type="Gene3D" id="3.40.50.2000">
    <property type="entry name" value="Glycogen Phosphorylase B"/>
    <property type="match status" value="1"/>
</dbReference>
<dbReference type="AlphaFoldDB" id="A0A1A6HH55"/>
<keyword evidence="3" id="KW-0021">Allosteric enzyme</keyword>
<dbReference type="Proteomes" id="UP000092124">
    <property type="component" value="Unassembled WGS sequence"/>
</dbReference>
<evidence type="ECO:0000256" key="7">
    <source>
        <dbReference type="ARBA" id="ARBA00043883"/>
    </source>
</evidence>
<dbReference type="EMBL" id="LZPO01027725">
    <property type="protein sequence ID" value="OBS77893.1"/>
    <property type="molecule type" value="Genomic_DNA"/>
</dbReference>
<dbReference type="InterPro" id="IPR008631">
    <property type="entry name" value="Glycogen_synth"/>
</dbReference>
<dbReference type="UniPathway" id="UPA00164"/>
<comment type="pathway">
    <text evidence="1 9">Glycan biosynthesis; glycogen biosynthesis.</text>
</comment>
<evidence type="ECO:0000256" key="4">
    <source>
        <dbReference type="ARBA" id="ARBA00022676"/>
    </source>
</evidence>
<dbReference type="Pfam" id="PF05693">
    <property type="entry name" value="Glycogen_syn"/>
    <property type="match status" value="1"/>
</dbReference>
<dbReference type="GO" id="GO:0004373">
    <property type="term" value="F:alpha-1,4-glucan glucosyltransferase (UDP-glucose donor) activity"/>
    <property type="evidence" value="ECO:0007669"/>
    <property type="project" value="UniProtKB-EC"/>
</dbReference>
<protein>
    <recommendedName>
        <fullName evidence="9">Glycogen [starch] synthase</fullName>
        <ecNumber evidence="9">2.4.1.11</ecNumber>
    </recommendedName>
</protein>
<keyword evidence="5 9" id="KW-0808">Transferase</keyword>
<comment type="function">
    <text evidence="9">Transfers the glycosyl residue from UDP-Glc to the non-reducing end of alpha-1,4-glucan.</text>
</comment>